<accession>A0A1F7RQD8</accession>
<dbReference type="AlphaFoldDB" id="A0A1F7RQD8"/>
<evidence type="ECO:0000313" key="2">
    <source>
        <dbReference type="Proteomes" id="UP000179266"/>
    </source>
</evidence>
<comment type="caution">
    <text evidence="1">The sequence shown here is derived from an EMBL/GenBank/DDBJ whole genome shotgun (WGS) entry which is preliminary data.</text>
</comment>
<dbReference type="Proteomes" id="UP000179266">
    <property type="component" value="Unassembled WGS sequence"/>
</dbReference>
<sequence length="67" mass="7327">MIIFEIPGLVWNAIGLGENTLHYLNNLTGIDFCDLVSLCCGYFVPVIQIGDLIGHSKGELEFTLLTA</sequence>
<reference evidence="1 2" key="1">
    <citation type="journal article" date="2016" name="Nat. Commun.">
        <title>Thousands of microbial genomes shed light on interconnected biogeochemical processes in an aquifer system.</title>
        <authorList>
            <person name="Anantharaman K."/>
            <person name="Brown C.T."/>
            <person name="Hug L.A."/>
            <person name="Sharon I."/>
            <person name="Castelle C.J."/>
            <person name="Probst A.J."/>
            <person name="Thomas B.C."/>
            <person name="Singh A."/>
            <person name="Wilkins M.J."/>
            <person name="Karaoz U."/>
            <person name="Brodie E.L."/>
            <person name="Williams K.H."/>
            <person name="Hubbard S.S."/>
            <person name="Banfield J.F."/>
        </authorList>
    </citation>
    <scope>NUCLEOTIDE SEQUENCE [LARGE SCALE GENOMIC DNA]</scope>
</reference>
<gene>
    <name evidence="1" type="ORF">A2161_07145</name>
</gene>
<evidence type="ECO:0000313" key="1">
    <source>
        <dbReference type="EMBL" id="OGL43776.1"/>
    </source>
</evidence>
<name>A0A1F7RQD8_9BACT</name>
<organism evidence="1 2">
    <name type="scientific">Candidatus Schekmanbacteria bacterium RBG_13_48_7</name>
    <dbReference type="NCBI Taxonomy" id="1817878"/>
    <lineage>
        <taxon>Bacteria</taxon>
        <taxon>Candidatus Schekmaniibacteriota</taxon>
    </lineage>
</organism>
<dbReference type="EMBL" id="MGDD01000254">
    <property type="protein sequence ID" value="OGL43776.1"/>
    <property type="molecule type" value="Genomic_DNA"/>
</dbReference>
<proteinExistence type="predicted"/>
<protein>
    <submittedName>
        <fullName evidence="1">Uncharacterized protein</fullName>
    </submittedName>
</protein>